<dbReference type="GO" id="GO:0000781">
    <property type="term" value="C:chromosome, telomeric region"/>
    <property type="evidence" value="ECO:0007669"/>
    <property type="project" value="UniProtKB-SubCell"/>
</dbReference>
<keyword evidence="6" id="KW-1185">Reference proteome</keyword>
<dbReference type="GO" id="GO:0006302">
    <property type="term" value="P:double-strand break repair"/>
    <property type="evidence" value="ECO:0007669"/>
    <property type="project" value="InterPro"/>
</dbReference>
<keyword evidence="2" id="KW-0158">Chromosome</keyword>
<dbReference type="Gene3D" id="3.40.50.300">
    <property type="entry name" value="P-loop containing nucleotide triphosphate hydrolases"/>
    <property type="match status" value="1"/>
</dbReference>
<feature type="signal peptide" evidence="3">
    <location>
        <begin position="1"/>
        <end position="15"/>
    </location>
</feature>
<dbReference type="SUPFAM" id="SSF49899">
    <property type="entry name" value="Concanavalin A-like lectins/glucanases"/>
    <property type="match status" value="4"/>
</dbReference>
<gene>
    <name evidence="5" type="primary">mamdc2b</name>
    <name evidence="5" type="ORF">DAT39_023421</name>
</gene>
<evidence type="ECO:0000313" key="5">
    <source>
        <dbReference type="EMBL" id="KAF5880077.1"/>
    </source>
</evidence>
<keyword evidence="2" id="KW-0779">Telomere</keyword>
<comment type="subcellular location">
    <subcellularLocation>
        <location evidence="1">Chromosome</location>
        <location evidence="1">Telomere</location>
    </subcellularLocation>
</comment>
<keyword evidence="3" id="KW-0732">Signal</keyword>
<dbReference type="AlphaFoldDB" id="A0A8J4TZI4"/>
<dbReference type="OrthoDB" id="10020495at2759"/>
<evidence type="ECO:0000256" key="3">
    <source>
        <dbReference type="SAM" id="SignalP"/>
    </source>
</evidence>
<feature type="domain" description="MAM" evidence="4">
    <location>
        <begin position="333"/>
        <end position="489"/>
    </location>
</feature>
<dbReference type="GO" id="GO:0016020">
    <property type="term" value="C:membrane"/>
    <property type="evidence" value="ECO:0007669"/>
    <property type="project" value="InterPro"/>
</dbReference>
<organism evidence="5 6">
    <name type="scientific">Clarias magur</name>
    <name type="common">Asian catfish</name>
    <name type="synonym">Macropteronotus magur</name>
    <dbReference type="NCBI Taxonomy" id="1594786"/>
    <lineage>
        <taxon>Eukaryota</taxon>
        <taxon>Metazoa</taxon>
        <taxon>Chordata</taxon>
        <taxon>Craniata</taxon>
        <taxon>Vertebrata</taxon>
        <taxon>Euteleostomi</taxon>
        <taxon>Actinopterygii</taxon>
        <taxon>Neopterygii</taxon>
        <taxon>Teleostei</taxon>
        <taxon>Ostariophysi</taxon>
        <taxon>Siluriformes</taxon>
        <taxon>Clariidae</taxon>
        <taxon>Clarias</taxon>
    </lineage>
</organism>
<dbReference type="PANTHER" id="PTHR23282">
    <property type="entry name" value="APICAL ENDOSOMAL GLYCOPROTEIN PRECURSOR"/>
    <property type="match status" value="1"/>
</dbReference>
<evidence type="ECO:0000256" key="1">
    <source>
        <dbReference type="ARBA" id="ARBA00004574"/>
    </source>
</evidence>
<reference evidence="5" key="1">
    <citation type="submission" date="2020-07" db="EMBL/GenBank/DDBJ databases">
        <title>Clarias magur genome sequencing, assembly and annotation.</title>
        <authorList>
            <person name="Kushwaha B."/>
            <person name="Kumar R."/>
            <person name="Das P."/>
            <person name="Joshi C.G."/>
            <person name="Kumar D."/>
            <person name="Nagpure N.S."/>
            <person name="Pandey M."/>
            <person name="Agarwal S."/>
            <person name="Srivastava S."/>
            <person name="Singh M."/>
            <person name="Sahoo L."/>
            <person name="Jayasankar P."/>
            <person name="Meher P.K."/>
            <person name="Koringa P.G."/>
            <person name="Iquebal M.A."/>
            <person name="Das S.P."/>
            <person name="Bit A."/>
            <person name="Patnaik S."/>
            <person name="Patel N."/>
            <person name="Shah T.M."/>
            <person name="Hinsu A."/>
            <person name="Jena J.K."/>
        </authorList>
    </citation>
    <scope>NUCLEOTIDE SEQUENCE</scope>
    <source>
        <strain evidence="5">CIFAMagur01</strain>
        <tissue evidence="5">Testis</tissue>
    </source>
</reference>
<dbReference type="EMBL" id="QNUK01001709">
    <property type="protein sequence ID" value="KAF5880077.1"/>
    <property type="molecule type" value="Genomic_DNA"/>
</dbReference>
<dbReference type="Gene3D" id="2.60.120.200">
    <property type="match status" value="4"/>
</dbReference>
<feature type="domain" description="MAM" evidence="4">
    <location>
        <begin position="157"/>
        <end position="322"/>
    </location>
</feature>
<dbReference type="InterPro" id="IPR000998">
    <property type="entry name" value="MAM_dom"/>
</dbReference>
<dbReference type="InterPro" id="IPR013320">
    <property type="entry name" value="ConA-like_dom_sf"/>
</dbReference>
<evidence type="ECO:0000313" key="6">
    <source>
        <dbReference type="Proteomes" id="UP000727407"/>
    </source>
</evidence>
<dbReference type="PROSITE" id="PS50060">
    <property type="entry name" value="MAM_2"/>
    <property type="match status" value="4"/>
</dbReference>
<dbReference type="Pfam" id="PF00629">
    <property type="entry name" value="MAM"/>
    <property type="match status" value="4"/>
</dbReference>
<feature type="non-terminal residue" evidence="5">
    <location>
        <position position="1"/>
    </location>
</feature>
<dbReference type="InterPro" id="IPR051560">
    <property type="entry name" value="MAM_domain-containing"/>
</dbReference>
<dbReference type="PROSITE" id="PS00740">
    <property type="entry name" value="MAM_1"/>
    <property type="match status" value="2"/>
</dbReference>
<protein>
    <submittedName>
        <fullName evidence="5">MAM domain-containing protein 2-like</fullName>
    </submittedName>
</protein>
<feature type="domain" description="MAM" evidence="4">
    <location>
        <begin position="20"/>
        <end position="158"/>
    </location>
</feature>
<dbReference type="Proteomes" id="UP000727407">
    <property type="component" value="Unassembled WGS sequence"/>
</dbReference>
<dbReference type="InterPro" id="IPR038729">
    <property type="entry name" value="Rad50/SbcC_AAA"/>
</dbReference>
<dbReference type="InterPro" id="IPR027417">
    <property type="entry name" value="P-loop_NTPase"/>
</dbReference>
<proteinExistence type="predicted"/>
<evidence type="ECO:0000259" key="4">
    <source>
        <dbReference type="PROSITE" id="PS50060"/>
    </source>
</evidence>
<dbReference type="SUPFAM" id="SSF52540">
    <property type="entry name" value="P-loop containing nucleoside triphosphate hydrolases"/>
    <property type="match status" value="1"/>
</dbReference>
<dbReference type="SMART" id="SM00137">
    <property type="entry name" value="MAM"/>
    <property type="match status" value="4"/>
</dbReference>
<feature type="chain" id="PRO_5035224839" evidence="3">
    <location>
        <begin position="16"/>
        <end position="731"/>
    </location>
</feature>
<accession>A0A8J4TZI4</accession>
<dbReference type="GO" id="GO:0016887">
    <property type="term" value="F:ATP hydrolysis activity"/>
    <property type="evidence" value="ECO:0007669"/>
    <property type="project" value="InterPro"/>
</dbReference>
<dbReference type="CDD" id="cd06263">
    <property type="entry name" value="MAM"/>
    <property type="match status" value="4"/>
</dbReference>
<comment type="caution">
    <text evidence="5">The sequence shown here is derived from an EMBL/GenBank/DDBJ whole genome shotgun (WGS) entry which is preliminary data.</text>
</comment>
<dbReference type="PANTHER" id="PTHR23282:SF144">
    <property type="match status" value="1"/>
</dbReference>
<dbReference type="Pfam" id="PF13476">
    <property type="entry name" value="AAA_23"/>
    <property type="match status" value="1"/>
</dbReference>
<feature type="domain" description="MAM" evidence="4">
    <location>
        <begin position="499"/>
        <end position="630"/>
    </location>
</feature>
<evidence type="ECO:0000256" key="2">
    <source>
        <dbReference type="ARBA" id="ARBA00022895"/>
    </source>
</evidence>
<name>A0A8J4TZI4_CLAMG</name>
<sequence>MILYIILGILTLTRGKTLPGSCSFQETTCDYTPDAAFLSWNFNPNERFITVDATSRGDGDKAVLLGPDVELQDWSCLRLIYQITGSGSLQVLARSEGESFDHALWTADGPSESGLIATIDLQNSTEPYKIVIEAERGSGEGSSVSIFEVNISDKYCIECDFEESQLCGYASQWSGNVNWYVGRGAPSRPALSDGADTPGHYMYVDSIHSRTLREVATLVSPITSAPMSGCLSFQYQQDHAEGHMFSVYSRDRAGQYRELWTADPPENNHVEQEAKTQVWIPVLVPLSAPYPIQVVFEVSFNSPKGGRVLLDDVAFSPEWCAAGAEPVFEPSVADCDFELGFCRYTQTESEMWRRVSVRPNMYRKGDHTTGRGSFLLASARYTMHTGSISQLFGPSLPGNQKFCLKFFYSLRGFSKSETLAVYLYNGTAQRHTRVWTPTDRTRDVWIRVELSLQARNGTQVMFTSACRSFWSCGSAALDDISLRLGDCDLPLGSPLSDPSHCNFENGLCGFTQEKKRDIADWLRLRGPTPTSYTGPAGDHTTGMGHYLYIEASLMLPGHSARLLSRPLRGSRAAQCLLFFYHMYGSGTGSLRVLLRSVLETGDVVLWERTGPQGVSWMRASVTYQSDLQHQSSQSALACGADPELGEERAQRFVEGSILRVTMHNFLTYDHSEVFPGPNLNMIVGANGTGKSSIVCAICLGLAGKPAVLGRGDKVGLYVKRGCTKGSVEVEL</sequence>